<dbReference type="EMBL" id="JAMPKM010000004">
    <property type="protein sequence ID" value="MEP0817379.1"/>
    <property type="molecule type" value="Genomic_DNA"/>
</dbReference>
<feature type="transmembrane region" description="Helical" evidence="8">
    <location>
        <begin position="246"/>
        <end position="273"/>
    </location>
</feature>
<evidence type="ECO:0000256" key="3">
    <source>
        <dbReference type="ARBA" id="ARBA00022676"/>
    </source>
</evidence>
<dbReference type="InterPro" id="IPR050297">
    <property type="entry name" value="LipidA_mod_glycosyltrf_83"/>
</dbReference>
<keyword evidence="11" id="KW-1185">Reference proteome</keyword>
<evidence type="ECO:0000256" key="1">
    <source>
        <dbReference type="ARBA" id="ARBA00004651"/>
    </source>
</evidence>
<evidence type="ECO:0000256" key="5">
    <source>
        <dbReference type="ARBA" id="ARBA00022692"/>
    </source>
</evidence>
<evidence type="ECO:0000256" key="2">
    <source>
        <dbReference type="ARBA" id="ARBA00022475"/>
    </source>
</evidence>
<dbReference type="PANTHER" id="PTHR33908:SF11">
    <property type="entry name" value="MEMBRANE PROTEIN"/>
    <property type="match status" value="1"/>
</dbReference>
<evidence type="ECO:0000256" key="7">
    <source>
        <dbReference type="ARBA" id="ARBA00023136"/>
    </source>
</evidence>
<evidence type="ECO:0000256" key="6">
    <source>
        <dbReference type="ARBA" id="ARBA00022989"/>
    </source>
</evidence>
<keyword evidence="5 8" id="KW-0812">Transmembrane</keyword>
<evidence type="ECO:0000256" key="8">
    <source>
        <dbReference type="SAM" id="Phobius"/>
    </source>
</evidence>
<evidence type="ECO:0000313" key="10">
    <source>
        <dbReference type="EMBL" id="MEP0817379.1"/>
    </source>
</evidence>
<feature type="transmembrane region" description="Helical" evidence="8">
    <location>
        <begin position="104"/>
        <end position="122"/>
    </location>
</feature>
<protein>
    <submittedName>
        <fullName evidence="10">Glycosyltransferase family 39 protein</fullName>
    </submittedName>
</protein>
<evidence type="ECO:0000256" key="4">
    <source>
        <dbReference type="ARBA" id="ARBA00022679"/>
    </source>
</evidence>
<feature type="transmembrane region" description="Helical" evidence="8">
    <location>
        <begin position="206"/>
        <end position="226"/>
    </location>
</feature>
<evidence type="ECO:0000313" key="11">
    <source>
        <dbReference type="Proteomes" id="UP001464891"/>
    </source>
</evidence>
<sequence>MMQAAQKWLTSRLNQWVVFLLVGGLLVRATIAAWLYPGFDEAYYYLYVLHPDWSYFDHPLLVALSTGLGPWLTGIVSQFTIRIGTLLLYTGALIFLYLTSATLFSAQVATLTLAIATAIPIFQVGFGTLTVPDTPLMFFWAATLYVAAGEFFRVPESYRPSWRLALISVLVGLACLGKYHGFLLGFGLVGFCLTSDRHRSALLSPWMALGVGLFAVTLSPMLVWNWQRDWVSFRFQSGRAVPRDQYDLLALLGTFLLGVAYLFPTFGFPLWWVTLRQAGKQIMQPWRRKSGIDLNLHSKQRFILWMSLPVILVFTLIGGYQQILPTWPMPGFWGATLLLGYQAALWQKQAPRAVQRWLVVSGTTIIALMLIALLHVAFGIAQTTSNYAFLGGMWSPKEDSSTQLVDVQQLRRGFADNPTLRVALQETDFIFTNRYFLGGQIAMALEPLEPKPIGCLCEDLRGFAFWSKPNEWVGKDALYITSERFQGKTGLAKYQGYFSSIEKIADVPIRRGGAIVQVFYIYRAKNLLQPYPRPYGN</sequence>
<keyword evidence="2" id="KW-1003">Cell membrane</keyword>
<evidence type="ECO:0000259" key="9">
    <source>
        <dbReference type="Pfam" id="PF13231"/>
    </source>
</evidence>
<dbReference type="Proteomes" id="UP001464891">
    <property type="component" value="Unassembled WGS sequence"/>
</dbReference>
<keyword evidence="3" id="KW-0328">Glycosyltransferase</keyword>
<keyword evidence="4" id="KW-0808">Transferase</keyword>
<feature type="transmembrane region" description="Helical" evidence="8">
    <location>
        <begin position="357"/>
        <end position="378"/>
    </location>
</feature>
<dbReference type="InterPro" id="IPR038731">
    <property type="entry name" value="RgtA/B/C-like"/>
</dbReference>
<dbReference type="PANTHER" id="PTHR33908">
    <property type="entry name" value="MANNOSYLTRANSFERASE YKCB-RELATED"/>
    <property type="match status" value="1"/>
</dbReference>
<dbReference type="Pfam" id="PF13231">
    <property type="entry name" value="PMT_2"/>
    <property type="match status" value="1"/>
</dbReference>
<gene>
    <name evidence="10" type="ORF">NC998_09745</name>
</gene>
<feature type="domain" description="Glycosyltransferase RgtA/B/C/D-like" evidence="9">
    <location>
        <begin position="57"/>
        <end position="224"/>
    </location>
</feature>
<feature type="transmembrane region" description="Helical" evidence="8">
    <location>
        <begin position="302"/>
        <end position="321"/>
    </location>
</feature>
<dbReference type="RefSeq" id="WP_242016998.1">
    <property type="nucleotide sequence ID" value="NZ_JAMPKM010000004.1"/>
</dbReference>
<accession>A0ABV0J6H4</accession>
<name>A0ABV0J6H4_9CYAN</name>
<reference evidence="10 11" key="1">
    <citation type="submission" date="2022-04" db="EMBL/GenBank/DDBJ databases">
        <title>Positive selection, recombination, and allopatry shape intraspecific diversity of widespread and dominant cyanobacteria.</title>
        <authorList>
            <person name="Wei J."/>
            <person name="Shu W."/>
            <person name="Hu C."/>
        </authorList>
    </citation>
    <scope>NUCLEOTIDE SEQUENCE [LARGE SCALE GENOMIC DNA]</scope>
    <source>
        <strain evidence="10 11">GB2-A4</strain>
    </source>
</reference>
<feature type="transmembrane region" description="Helical" evidence="8">
    <location>
        <begin position="164"/>
        <end position="194"/>
    </location>
</feature>
<proteinExistence type="predicted"/>
<organism evidence="10 11">
    <name type="scientific">Trichocoleus desertorum GB2-A4</name>
    <dbReference type="NCBI Taxonomy" id="2933944"/>
    <lineage>
        <taxon>Bacteria</taxon>
        <taxon>Bacillati</taxon>
        <taxon>Cyanobacteriota</taxon>
        <taxon>Cyanophyceae</taxon>
        <taxon>Leptolyngbyales</taxon>
        <taxon>Trichocoleusaceae</taxon>
        <taxon>Trichocoleus</taxon>
    </lineage>
</organism>
<feature type="transmembrane region" description="Helical" evidence="8">
    <location>
        <begin position="327"/>
        <end position="345"/>
    </location>
</feature>
<feature type="transmembrane region" description="Helical" evidence="8">
    <location>
        <begin position="16"/>
        <end position="35"/>
    </location>
</feature>
<feature type="transmembrane region" description="Helical" evidence="8">
    <location>
        <begin position="79"/>
        <end position="98"/>
    </location>
</feature>
<keyword evidence="6 8" id="KW-1133">Transmembrane helix</keyword>
<comment type="subcellular location">
    <subcellularLocation>
        <location evidence="1">Cell membrane</location>
        <topology evidence="1">Multi-pass membrane protein</topology>
    </subcellularLocation>
</comment>
<comment type="caution">
    <text evidence="10">The sequence shown here is derived from an EMBL/GenBank/DDBJ whole genome shotgun (WGS) entry which is preliminary data.</text>
</comment>
<keyword evidence="7 8" id="KW-0472">Membrane</keyword>